<dbReference type="EMBL" id="BAAFGK010000004">
    <property type="protein sequence ID" value="GAB0056916.1"/>
    <property type="molecule type" value="Genomic_DNA"/>
</dbReference>
<proteinExistence type="inferred from homology"/>
<keyword evidence="5" id="KW-1185">Reference proteome</keyword>
<dbReference type="Gene3D" id="1.10.530.10">
    <property type="match status" value="1"/>
</dbReference>
<dbReference type="Pfam" id="PF01464">
    <property type="entry name" value="SLT"/>
    <property type="match status" value="1"/>
</dbReference>
<dbReference type="PROSITE" id="PS00922">
    <property type="entry name" value="TRANSGLYCOSYLASE"/>
    <property type="match status" value="1"/>
</dbReference>
<protein>
    <submittedName>
        <fullName evidence="4">Membrane-bound lytic murein transglycosylase F</fullName>
        <ecNumber evidence="4">4.2.2.-</ecNumber>
    </submittedName>
</protein>
<evidence type="ECO:0000313" key="5">
    <source>
        <dbReference type="Proteomes" id="UP001628193"/>
    </source>
</evidence>
<dbReference type="CDD" id="cd16896">
    <property type="entry name" value="LT_Slt70-like"/>
    <property type="match status" value="1"/>
</dbReference>
<dbReference type="SUPFAM" id="SSF53955">
    <property type="entry name" value="Lysozyme-like"/>
    <property type="match status" value="1"/>
</dbReference>
<feature type="region of interest" description="Disordered" evidence="2">
    <location>
        <begin position="1"/>
        <end position="22"/>
    </location>
</feature>
<dbReference type="GO" id="GO:0016829">
    <property type="term" value="F:lyase activity"/>
    <property type="evidence" value="ECO:0007669"/>
    <property type="project" value="UniProtKB-KW"/>
</dbReference>
<dbReference type="InterPro" id="IPR008258">
    <property type="entry name" value="Transglycosylase_SLT_dom_1"/>
</dbReference>
<dbReference type="PANTHER" id="PTHR37423:SF2">
    <property type="entry name" value="MEMBRANE-BOUND LYTIC MUREIN TRANSGLYCOSYLASE C"/>
    <property type="match status" value="1"/>
</dbReference>
<evidence type="ECO:0000313" key="4">
    <source>
        <dbReference type="EMBL" id="GAB0056916.1"/>
    </source>
</evidence>
<evidence type="ECO:0000256" key="2">
    <source>
        <dbReference type="SAM" id="MobiDB-lite"/>
    </source>
</evidence>
<evidence type="ECO:0000259" key="3">
    <source>
        <dbReference type="Pfam" id="PF01464"/>
    </source>
</evidence>
<gene>
    <name evidence="4" type="primary">mltF_3</name>
    <name evidence="4" type="ORF">SIID45300_01231</name>
</gene>
<dbReference type="RefSeq" id="WP_420904632.1">
    <property type="nucleotide sequence ID" value="NZ_BAAFGK010000004.1"/>
</dbReference>
<dbReference type="InterPro" id="IPR000189">
    <property type="entry name" value="Transglyc_AS"/>
</dbReference>
<dbReference type="Proteomes" id="UP001628193">
    <property type="component" value="Unassembled WGS sequence"/>
</dbReference>
<sequence length="265" mass="28239">MTTTPITMPDLSLQATSTRDNRPRAFSTNGSPFNELLMQAVGERASANGNNKLTTASVNALVEAVMASLRQAKDSIGGLPTSLSGGNTLASGDDEVLMSRGIPSSLPQGYATGTIRHAKTRAPADPTQKIQPKLEGGNYEQIIQRASERYGVDADLIRSVIKVESNFNPKAVSHAGAQGMMQLMPGTATELGVKDSFNAEENIMGGTLYLSRLLDRYDGNVRSALAAYNWGMGNLERQPASAMPGETRRYVARIMGMVEGDTPAT</sequence>
<keyword evidence="4" id="KW-0456">Lyase</keyword>
<dbReference type="InterPro" id="IPR023346">
    <property type="entry name" value="Lysozyme-like_dom_sf"/>
</dbReference>
<evidence type="ECO:0000256" key="1">
    <source>
        <dbReference type="ARBA" id="ARBA00007734"/>
    </source>
</evidence>
<accession>A0ABQ0C7Q7</accession>
<reference evidence="4 5" key="2">
    <citation type="submission" date="2024-09" db="EMBL/GenBank/DDBJ databases">
        <title>Draft genome sequence of Candidatus Magnetaquicoccaceae bacterium FCR-1.</title>
        <authorList>
            <person name="Shimoshige H."/>
            <person name="Shimamura S."/>
            <person name="Taoka A."/>
            <person name="Kobayashi H."/>
            <person name="Maekawa T."/>
        </authorList>
    </citation>
    <scope>NUCLEOTIDE SEQUENCE [LARGE SCALE GENOMIC DNA]</scope>
    <source>
        <strain evidence="4 5">FCR-1</strain>
    </source>
</reference>
<comment type="similarity">
    <text evidence="1">Belongs to the transglycosylase Slt family.</text>
</comment>
<reference evidence="4 5" key="1">
    <citation type="submission" date="2024-05" db="EMBL/GenBank/DDBJ databases">
        <authorList>
            <consortium name="Candidatus Magnetaquicoccaceae bacterium FCR-1 genome sequencing consortium"/>
            <person name="Shimoshige H."/>
            <person name="Shimamura S."/>
            <person name="Taoka A."/>
            <person name="Kobayashi H."/>
            <person name="Maekawa T."/>
        </authorList>
    </citation>
    <scope>NUCLEOTIDE SEQUENCE [LARGE SCALE GENOMIC DNA]</scope>
    <source>
        <strain evidence="4 5">FCR-1</strain>
    </source>
</reference>
<comment type="caution">
    <text evidence="4">The sequence shown here is derived from an EMBL/GenBank/DDBJ whole genome shotgun (WGS) entry which is preliminary data.</text>
</comment>
<feature type="domain" description="Transglycosylase SLT" evidence="3">
    <location>
        <begin position="142"/>
        <end position="244"/>
    </location>
</feature>
<name>A0ABQ0C7Q7_9PROT</name>
<dbReference type="PANTHER" id="PTHR37423">
    <property type="entry name" value="SOLUBLE LYTIC MUREIN TRANSGLYCOSYLASE-RELATED"/>
    <property type="match status" value="1"/>
</dbReference>
<dbReference type="EC" id="4.2.2.-" evidence="4"/>
<organism evidence="4 5">
    <name type="scientific">Candidatus Magnetaquiglobus chichijimensis</name>
    <dbReference type="NCBI Taxonomy" id="3141448"/>
    <lineage>
        <taxon>Bacteria</taxon>
        <taxon>Pseudomonadati</taxon>
        <taxon>Pseudomonadota</taxon>
        <taxon>Magnetococcia</taxon>
        <taxon>Magnetococcales</taxon>
        <taxon>Candidatus Magnetaquicoccaceae</taxon>
        <taxon>Candidatus Magnetaquiglobus</taxon>
    </lineage>
</organism>